<gene>
    <name evidence="2" type="ORF">ACIB24_09490</name>
</gene>
<name>A0ABW8ALP6_9ACTN</name>
<dbReference type="Gene3D" id="3.40.50.1240">
    <property type="entry name" value="Phosphoglycerate mutase-like"/>
    <property type="match status" value="1"/>
</dbReference>
<dbReference type="PANTHER" id="PTHR48100">
    <property type="entry name" value="BROAD-SPECIFICITY PHOSPHATASE YOR283W-RELATED"/>
    <property type="match status" value="1"/>
</dbReference>
<dbReference type="SUPFAM" id="SSF53254">
    <property type="entry name" value="Phosphoglycerate mutase-like"/>
    <property type="match status" value="1"/>
</dbReference>
<dbReference type="RefSeq" id="WP_398278623.1">
    <property type="nucleotide sequence ID" value="NZ_JBITLV010000002.1"/>
</dbReference>
<dbReference type="SMART" id="SM00855">
    <property type="entry name" value="PGAM"/>
    <property type="match status" value="1"/>
</dbReference>
<dbReference type="EC" id="3.1.3.-" evidence="2"/>
<proteinExistence type="predicted"/>
<dbReference type="Pfam" id="PF00300">
    <property type="entry name" value="His_Phos_1"/>
    <property type="match status" value="1"/>
</dbReference>
<evidence type="ECO:0000313" key="2">
    <source>
        <dbReference type="EMBL" id="MFI7587293.1"/>
    </source>
</evidence>
<dbReference type="Proteomes" id="UP001612915">
    <property type="component" value="Unassembled WGS sequence"/>
</dbReference>
<evidence type="ECO:0000256" key="1">
    <source>
        <dbReference type="SAM" id="MobiDB-lite"/>
    </source>
</evidence>
<feature type="region of interest" description="Disordered" evidence="1">
    <location>
        <begin position="22"/>
        <end position="42"/>
    </location>
</feature>
<keyword evidence="2" id="KW-0378">Hydrolase</keyword>
<dbReference type="GO" id="GO:0016787">
    <property type="term" value="F:hydrolase activity"/>
    <property type="evidence" value="ECO:0007669"/>
    <property type="project" value="UniProtKB-KW"/>
</dbReference>
<dbReference type="InterPro" id="IPR029033">
    <property type="entry name" value="His_PPase_superfam"/>
</dbReference>
<sequence>MSAQPDLGPPTTLVLVRHGHTELTGRDFSGGPEADPDLDGDGRQQAELVAGRLEEDYTGPYAEPVTALIVSPYARTRQTSEPIAEYLELEAVVDADWREVESLEPEGLAALTARMTGAVAAVLRAHPGETVAVVTHAGPIRAVLTAALAAGDEALWRLRVDPASLSVVRYWADGGIEVAAVNDTAHLR</sequence>
<dbReference type="InterPro" id="IPR013078">
    <property type="entry name" value="His_Pase_superF_clade-1"/>
</dbReference>
<organism evidence="2 3">
    <name type="scientific">Spongisporangium articulatum</name>
    <dbReference type="NCBI Taxonomy" id="3362603"/>
    <lineage>
        <taxon>Bacteria</taxon>
        <taxon>Bacillati</taxon>
        <taxon>Actinomycetota</taxon>
        <taxon>Actinomycetes</taxon>
        <taxon>Kineosporiales</taxon>
        <taxon>Kineosporiaceae</taxon>
        <taxon>Spongisporangium</taxon>
    </lineage>
</organism>
<evidence type="ECO:0000313" key="3">
    <source>
        <dbReference type="Proteomes" id="UP001612915"/>
    </source>
</evidence>
<dbReference type="CDD" id="cd07067">
    <property type="entry name" value="HP_PGM_like"/>
    <property type="match status" value="1"/>
</dbReference>
<dbReference type="EMBL" id="JBITLV010000002">
    <property type="protein sequence ID" value="MFI7587293.1"/>
    <property type="molecule type" value="Genomic_DNA"/>
</dbReference>
<keyword evidence="3" id="KW-1185">Reference proteome</keyword>
<dbReference type="PANTHER" id="PTHR48100:SF62">
    <property type="entry name" value="GLUCOSYL-3-PHOSPHOGLYCERATE PHOSPHATASE"/>
    <property type="match status" value="1"/>
</dbReference>
<dbReference type="InterPro" id="IPR050275">
    <property type="entry name" value="PGM_Phosphatase"/>
</dbReference>
<reference evidence="2 3" key="1">
    <citation type="submission" date="2024-10" db="EMBL/GenBank/DDBJ databases">
        <title>The Natural Products Discovery Center: Release of the First 8490 Sequenced Strains for Exploring Actinobacteria Biosynthetic Diversity.</title>
        <authorList>
            <person name="Kalkreuter E."/>
            <person name="Kautsar S.A."/>
            <person name="Yang D."/>
            <person name="Bader C.D."/>
            <person name="Teijaro C.N."/>
            <person name="Fluegel L."/>
            <person name="Davis C.M."/>
            <person name="Simpson J.R."/>
            <person name="Lauterbach L."/>
            <person name="Steele A.D."/>
            <person name="Gui C."/>
            <person name="Meng S."/>
            <person name="Li G."/>
            <person name="Viehrig K."/>
            <person name="Ye F."/>
            <person name="Su P."/>
            <person name="Kiefer A.F."/>
            <person name="Nichols A."/>
            <person name="Cepeda A.J."/>
            <person name="Yan W."/>
            <person name="Fan B."/>
            <person name="Jiang Y."/>
            <person name="Adhikari A."/>
            <person name="Zheng C.-J."/>
            <person name="Schuster L."/>
            <person name="Cowan T.M."/>
            <person name="Smanski M.J."/>
            <person name="Chevrette M.G."/>
            <person name="De Carvalho L.P.S."/>
            <person name="Shen B."/>
        </authorList>
    </citation>
    <scope>NUCLEOTIDE SEQUENCE [LARGE SCALE GENOMIC DNA]</scope>
    <source>
        <strain evidence="2 3">NPDC049639</strain>
    </source>
</reference>
<protein>
    <submittedName>
        <fullName evidence="2">Histidine phosphatase family protein</fullName>
        <ecNumber evidence="2">3.1.3.-</ecNumber>
    </submittedName>
</protein>
<comment type="caution">
    <text evidence="2">The sequence shown here is derived from an EMBL/GenBank/DDBJ whole genome shotgun (WGS) entry which is preliminary data.</text>
</comment>
<accession>A0ABW8ALP6</accession>